<evidence type="ECO:0000256" key="1">
    <source>
        <dbReference type="ARBA" id="ARBA00022630"/>
    </source>
</evidence>
<dbReference type="PANTHER" id="PTHR46972">
    <property type="entry name" value="MONOOXYGENASE ASQM-RELATED"/>
    <property type="match status" value="1"/>
</dbReference>
<dbReference type="PANTHER" id="PTHR46972:SF1">
    <property type="entry name" value="FAD DEPENDENT OXIDOREDUCTASE DOMAIN-CONTAINING PROTEIN"/>
    <property type="match status" value="1"/>
</dbReference>
<evidence type="ECO:0000313" key="6">
    <source>
        <dbReference type="EMBL" id="MVT42878.1"/>
    </source>
</evidence>
<keyword evidence="4" id="KW-0503">Monooxygenase</keyword>
<dbReference type="EMBL" id="WRXO01000006">
    <property type="protein sequence ID" value="MVT42878.1"/>
    <property type="molecule type" value="Genomic_DNA"/>
</dbReference>
<feature type="domain" description="FAD-binding" evidence="5">
    <location>
        <begin position="153"/>
        <end position="335"/>
    </location>
</feature>
<evidence type="ECO:0000256" key="4">
    <source>
        <dbReference type="ARBA" id="ARBA00023033"/>
    </source>
</evidence>
<dbReference type="PRINTS" id="PR00420">
    <property type="entry name" value="RNGMNOXGNASE"/>
</dbReference>
<comment type="caution">
    <text evidence="6">The sequence shown here is derived from an EMBL/GenBank/DDBJ whole genome shotgun (WGS) entry which is preliminary data.</text>
</comment>
<evidence type="ECO:0000313" key="7">
    <source>
        <dbReference type="Proteomes" id="UP000468388"/>
    </source>
</evidence>
<proteinExistence type="predicted"/>
<dbReference type="InterPro" id="IPR002938">
    <property type="entry name" value="FAD-bd"/>
</dbReference>
<feature type="domain" description="FAD-binding" evidence="5">
    <location>
        <begin position="7"/>
        <end position="75"/>
    </location>
</feature>
<name>A0A6N8JEY0_9BACT</name>
<dbReference type="AlphaFoldDB" id="A0A6N8JEY0"/>
<dbReference type="SUPFAM" id="SSF51905">
    <property type="entry name" value="FAD/NAD(P)-binding domain"/>
    <property type="match status" value="1"/>
</dbReference>
<dbReference type="RefSeq" id="WP_157301494.1">
    <property type="nucleotide sequence ID" value="NZ_BAAAZB010000004.1"/>
</dbReference>
<evidence type="ECO:0000259" key="5">
    <source>
        <dbReference type="Pfam" id="PF01494"/>
    </source>
</evidence>
<dbReference type="Gene3D" id="3.50.50.60">
    <property type="entry name" value="FAD/NAD(P)-binding domain"/>
    <property type="match status" value="1"/>
</dbReference>
<dbReference type="GO" id="GO:0004497">
    <property type="term" value="F:monooxygenase activity"/>
    <property type="evidence" value="ECO:0007669"/>
    <property type="project" value="UniProtKB-KW"/>
</dbReference>
<dbReference type="Proteomes" id="UP000468388">
    <property type="component" value="Unassembled WGS sequence"/>
</dbReference>
<accession>A0A6N8JEY0</accession>
<evidence type="ECO:0000256" key="3">
    <source>
        <dbReference type="ARBA" id="ARBA00023002"/>
    </source>
</evidence>
<organism evidence="6 7">
    <name type="scientific">Chitinophaga oryziterrae</name>
    <dbReference type="NCBI Taxonomy" id="1031224"/>
    <lineage>
        <taxon>Bacteria</taxon>
        <taxon>Pseudomonadati</taxon>
        <taxon>Bacteroidota</taxon>
        <taxon>Chitinophagia</taxon>
        <taxon>Chitinophagales</taxon>
        <taxon>Chitinophagaceae</taxon>
        <taxon>Chitinophaga</taxon>
    </lineage>
</organism>
<keyword evidence="2" id="KW-0274">FAD</keyword>
<dbReference type="InterPro" id="IPR036188">
    <property type="entry name" value="FAD/NAD-bd_sf"/>
</dbReference>
<sequence>MLLQNKQVAIIGGGPGGLTLARLLQEQGVDIKVYERDADQYVRPQGSALDLHMDTGLKAMTVAGLLDEFKKNYRPGADKAVVVNSRMDILFDERVDKPEVAFGHEHFRPEIDRGPFRDMLIASLKKENVIWNARFTEIKPSGSGWDIFFENGTSVYADLVIAADGANSRLRKYITNIRPVYSGVTAIEGKISDAEKHVPRLWQLINGGSLFALEKGKTIFCITKGDGTLTFLIGLKTPENWLENSGIDLTDRASIAAWFKQEFAAWSPEWQELFATDALSITPRQWYHFPTDQHWKALPNLTMIGDAAHLMPAYAGEGANQALADALDLYEALCCGEFNTIEQAIASFEEKMCKRAGGITEMTLRLTEGFHTENNLQFLMDLFKDAS</sequence>
<keyword evidence="7" id="KW-1185">Reference proteome</keyword>
<evidence type="ECO:0000256" key="2">
    <source>
        <dbReference type="ARBA" id="ARBA00022827"/>
    </source>
</evidence>
<dbReference type="GO" id="GO:0071949">
    <property type="term" value="F:FAD binding"/>
    <property type="evidence" value="ECO:0007669"/>
    <property type="project" value="InterPro"/>
</dbReference>
<keyword evidence="3" id="KW-0560">Oxidoreductase</keyword>
<dbReference type="OrthoDB" id="9782160at2"/>
<gene>
    <name evidence="6" type="ORF">GO495_19945</name>
</gene>
<keyword evidence="1" id="KW-0285">Flavoprotein</keyword>
<protein>
    <submittedName>
        <fullName evidence="6">NAD(P)-binding protein</fullName>
    </submittedName>
</protein>
<dbReference type="Pfam" id="PF01494">
    <property type="entry name" value="FAD_binding_3"/>
    <property type="match status" value="2"/>
</dbReference>
<reference evidence="6 7" key="1">
    <citation type="submission" date="2019-12" db="EMBL/GenBank/DDBJ databases">
        <title>The draft genomic sequence of strain Chitinophaga oryziterrae JCM 16595.</title>
        <authorList>
            <person name="Zhang X."/>
        </authorList>
    </citation>
    <scope>NUCLEOTIDE SEQUENCE [LARGE SCALE GENOMIC DNA]</scope>
    <source>
        <strain evidence="6 7">JCM 16595</strain>
    </source>
</reference>